<dbReference type="AlphaFoldDB" id="A0A2H0N4J4"/>
<keyword evidence="1" id="KW-0812">Transmembrane</keyword>
<sequence length="358" mass="39888">MKTPPHLPRESCRIDTREKMRSFIWLCVLIFVAFLAGLSATLSVVAWVLPGYFNSNTPVQTSSLHPRTTFDENTYNALLHTIRQRTVRVYDIHHKQSEGVYNTEAFLGNAVLLSSDGWVAMRRTDGITSLGASSLEMVDHLGKVYKVSRVVRDPLKNIVYFKMATVQGDLFYVVSLAKPNALDVATWSLQDRQLVEAERISGTSSVASHFLWEKIPPDFTSEGLVGTLLFNSQGDFVGFVDNSGAVLSSYYISLALPNLLLNGRVDYFHIPVMGKVVEIATGVSSAQFGFVVTTPYEDLKKGDVIVSVNGRPYNPALFTLFDFVQEHSYTLSVRRGEEMTDINITTKLLSSHFEKNGV</sequence>
<protein>
    <recommendedName>
        <fullName evidence="4">PDZ domain-containing protein</fullName>
    </recommendedName>
</protein>
<dbReference type="InterPro" id="IPR036034">
    <property type="entry name" value="PDZ_sf"/>
</dbReference>
<name>A0A2H0N4J4_9BACT</name>
<evidence type="ECO:0000313" key="2">
    <source>
        <dbReference type="EMBL" id="PIR03817.1"/>
    </source>
</evidence>
<dbReference type="SUPFAM" id="SSF50156">
    <property type="entry name" value="PDZ domain-like"/>
    <property type="match status" value="1"/>
</dbReference>
<organism evidence="2 3">
    <name type="scientific">Candidatus Magasanikbacteria bacterium CG11_big_fil_rev_8_21_14_0_20_39_34</name>
    <dbReference type="NCBI Taxonomy" id="1974653"/>
    <lineage>
        <taxon>Bacteria</taxon>
        <taxon>Candidatus Magasanikiibacteriota</taxon>
    </lineage>
</organism>
<gene>
    <name evidence="2" type="ORF">COV59_04065</name>
</gene>
<feature type="transmembrane region" description="Helical" evidence="1">
    <location>
        <begin position="23"/>
        <end position="49"/>
    </location>
</feature>
<dbReference type="Proteomes" id="UP000229600">
    <property type="component" value="Unassembled WGS sequence"/>
</dbReference>
<evidence type="ECO:0008006" key="4">
    <source>
        <dbReference type="Google" id="ProtNLM"/>
    </source>
</evidence>
<proteinExistence type="predicted"/>
<dbReference type="EMBL" id="PCWN01000008">
    <property type="protein sequence ID" value="PIR03817.1"/>
    <property type="molecule type" value="Genomic_DNA"/>
</dbReference>
<accession>A0A2H0N4J4</accession>
<keyword evidence="1" id="KW-1133">Transmembrane helix</keyword>
<evidence type="ECO:0000313" key="3">
    <source>
        <dbReference type="Proteomes" id="UP000229600"/>
    </source>
</evidence>
<reference evidence="2 3" key="1">
    <citation type="submission" date="2017-09" db="EMBL/GenBank/DDBJ databases">
        <title>Depth-based differentiation of microbial function through sediment-hosted aquifers and enrichment of novel symbionts in the deep terrestrial subsurface.</title>
        <authorList>
            <person name="Probst A.J."/>
            <person name="Ladd B."/>
            <person name="Jarett J.K."/>
            <person name="Geller-Mcgrath D.E."/>
            <person name="Sieber C.M."/>
            <person name="Emerson J.B."/>
            <person name="Anantharaman K."/>
            <person name="Thomas B.C."/>
            <person name="Malmstrom R."/>
            <person name="Stieglmeier M."/>
            <person name="Klingl A."/>
            <person name="Woyke T."/>
            <person name="Ryan C.M."/>
            <person name="Banfield J.F."/>
        </authorList>
    </citation>
    <scope>NUCLEOTIDE SEQUENCE [LARGE SCALE GENOMIC DNA]</scope>
    <source>
        <strain evidence="2">CG11_big_fil_rev_8_21_14_0_20_39_34</strain>
    </source>
</reference>
<comment type="caution">
    <text evidence="2">The sequence shown here is derived from an EMBL/GenBank/DDBJ whole genome shotgun (WGS) entry which is preliminary data.</text>
</comment>
<keyword evidence="1" id="KW-0472">Membrane</keyword>
<evidence type="ECO:0000256" key="1">
    <source>
        <dbReference type="SAM" id="Phobius"/>
    </source>
</evidence>